<name>A0A5A9PRE9_9TELE</name>
<dbReference type="PANTHER" id="PTHR23171:SF3">
    <property type="entry name" value="COILED-COIL DOMAIN-CONTAINING PROTEIN 68"/>
    <property type="match status" value="1"/>
</dbReference>
<dbReference type="PANTHER" id="PTHR23171">
    <property type="entry name" value="GDOWN1"/>
    <property type="match status" value="1"/>
</dbReference>
<gene>
    <name evidence="2" type="ORF">E1301_Tti003244</name>
</gene>
<dbReference type="InterPro" id="IPR049547">
    <property type="entry name" value="WDR93_beta-prop"/>
</dbReference>
<protein>
    <submittedName>
        <fullName evidence="2">WD repeat-containing protein 93</fullName>
    </submittedName>
</protein>
<dbReference type="GO" id="GO:0035556">
    <property type="term" value="P:intracellular signal transduction"/>
    <property type="evidence" value="ECO:0007669"/>
    <property type="project" value="TreeGrafter"/>
</dbReference>
<keyword evidence="3" id="KW-1185">Reference proteome</keyword>
<feature type="compositionally biased region" description="Basic and acidic residues" evidence="1">
    <location>
        <begin position="189"/>
        <end position="207"/>
    </location>
</feature>
<feature type="compositionally biased region" description="Low complexity" evidence="1">
    <location>
        <begin position="1"/>
        <end position="16"/>
    </location>
</feature>
<dbReference type="Proteomes" id="UP000324632">
    <property type="component" value="Chromosome 3"/>
</dbReference>
<reference evidence="2 3" key="1">
    <citation type="journal article" date="2019" name="Mol. Ecol. Resour.">
        <title>Chromosome-level genome assembly of Triplophysa tibetana, a fish adapted to the harsh high-altitude environment of the Tibetan Plateau.</title>
        <authorList>
            <person name="Yang X."/>
            <person name="Liu H."/>
            <person name="Ma Z."/>
            <person name="Zou Y."/>
            <person name="Zou M."/>
            <person name="Mao Y."/>
            <person name="Li X."/>
            <person name="Wang H."/>
            <person name="Chen T."/>
            <person name="Wang W."/>
            <person name="Yang R."/>
        </authorList>
    </citation>
    <scope>NUCLEOTIDE SEQUENCE [LARGE SCALE GENOMIC DNA]</scope>
    <source>
        <strain evidence="2">TTIB1903HZAU</strain>
        <tissue evidence="2">Muscle</tissue>
    </source>
</reference>
<feature type="compositionally biased region" description="Basic and acidic residues" evidence="1">
    <location>
        <begin position="40"/>
        <end position="57"/>
    </location>
</feature>
<feature type="region of interest" description="Disordered" evidence="1">
    <location>
        <begin position="1"/>
        <end position="73"/>
    </location>
</feature>
<evidence type="ECO:0000256" key="1">
    <source>
        <dbReference type="SAM" id="MobiDB-lite"/>
    </source>
</evidence>
<proteinExistence type="predicted"/>
<dbReference type="Pfam" id="PF21030">
    <property type="entry name" value="WDR93"/>
    <property type="match status" value="1"/>
</dbReference>
<accession>A0A5A9PRE9</accession>
<evidence type="ECO:0000313" key="2">
    <source>
        <dbReference type="EMBL" id="KAA0723641.1"/>
    </source>
</evidence>
<dbReference type="EMBL" id="SOYY01000003">
    <property type="protein sequence ID" value="KAA0723641.1"/>
    <property type="molecule type" value="Genomic_DNA"/>
</dbReference>
<organism evidence="2 3">
    <name type="scientific">Triplophysa tibetana</name>
    <dbReference type="NCBI Taxonomy" id="1572043"/>
    <lineage>
        <taxon>Eukaryota</taxon>
        <taxon>Metazoa</taxon>
        <taxon>Chordata</taxon>
        <taxon>Craniata</taxon>
        <taxon>Vertebrata</taxon>
        <taxon>Euteleostomi</taxon>
        <taxon>Actinopterygii</taxon>
        <taxon>Neopterygii</taxon>
        <taxon>Teleostei</taxon>
        <taxon>Ostariophysi</taxon>
        <taxon>Cypriniformes</taxon>
        <taxon>Nemacheilidae</taxon>
        <taxon>Triplophysa</taxon>
    </lineage>
</organism>
<dbReference type="SUPFAM" id="SSF82171">
    <property type="entry name" value="DPP6 N-terminal domain-like"/>
    <property type="match status" value="1"/>
</dbReference>
<evidence type="ECO:0000313" key="3">
    <source>
        <dbReference type="Proteomes" id="UP000324632"/>
    </source>
</evidence>
<sequence length="1053" mass="119137">MLRNATSGAAGTRTTTEISDLNEKEKVVNGTWKRKNGLMQRERPPGRESTEQEDKRPVSNGIIKEPPAQHGPRVYDGVQSTASNLQQEVMAREGSVSHLRDEMKYIKEVRDSLEKVRERMYGQFGGMQQSMQKLSQELRVANSHKQHLESEVRTRSVAMDSFDQMNSTLISANIDLQKSLLESCQNRVGNRDEKRSLRSSLEKTEEKLRETERQLQAAQAENLSLKHQVETSQEAKTQALKELSAKLQKEYEEQLQEQQKKYIEEIEALQAQLDDYMRRLEEAESNTKIAEAKIAERDQRITEVERLLNCMAQEKGDLITKLCDCEQRLRGLDQIDHADIAVTKQSEQLKEEATELRERIKHLNDMVFSQQRKVKSMIEEVESLRDKVAQKDMFIAELLDRIAIVECENNELEDKLKYFMSVQRNSETKVASREIGVGCDLPIRSEEQPYVAPVRPSSFSTVPRVSRLEGSLLRYSPDYRMSLYIRRGLEIPEPSDCSSEDDDITYLTDLYQPEHQLPGSVRVINKLLNSLVDGAWEVISKQDGIRKDAEGMRKVPVLNPTKEVKLPGRMNSVVCSDDGVYLFLGNTHGLSVISTSTLTSVRAWQGERVELTSISCASLENCTHLLCTVDDMGIARLFVHHKENIYLIKVLNETDDINQRNICTKFEVSRSGDFGAAVMTSSGSVWLDVYRFPRDLWLKDLETKQSTQTSGSTEAKLSPTILLMKIKPPEIPPGTSLKSPSEVLQKTEGGTIIGSGQNHMISSSQWENQDAPFRKTFEKYLSSSPMTPSQQRSEGPSNCTFHFLLREGFCPLPGGAKPTRGCPYANIVIPGDSAIYRLKFILQSAERQPVNRPLQQGHFSPKLQLVVTCKNGSCYSVTAGRGGDTPIIAFIERPADQGAFVTVAEPVPFLKCLALLMQRDGQVSVWDSKDAAPVLILTLPQTHVLGPLWDPVYVLDPVQQNLYIRGDSKTHLKKVTDEEEDETSLFIFSFSQCSVMDLHRIIWPAATEKETRVSVSGLEEVCNLYIQERSDTLEERSRNLAIQWEQLQQRAVK</sequence>
<dbReference type="SUPFAM" id="SSF57997">
    <property type="entry name" value="Tropomyosin"/>
    <property type="match status" value="1"/>
</dbReference>
<dbReference type="InterPro" id="IPR051375">
    <property type="entry name" value="Tuftelin_GRINL1A/MYZAP/CCD68"/>
</dbReference>
<comment type="caution">
    <text evidence="2">The sequence shown here is derived from an EMBL/GenBank/DDBJ whole genome shotgun (WGS) entry which is preliminary data.</text>
</comment>
<feature type="region of interest" description="Disordered" evidence="1">
    <location>
        <begin position="188"/>
        <end position="207"/>
    </location>
</feature>
<dbReference type="AlphaFoldDB" id="A0A5A9PRE9"/>